<evidence type="ECO:0000256" key="1">
    <source>
        <dbReference type="SAM" id="MobiDB-lite"/>
    </source>
</evidence>
<dbReference type="Proteomes" id="UP000295023">
    <property type="component" value="Unassembled WGS sequence"/>
</dbReference>
<evidence type="ECO:0000313" key="2">
    <source>
        <dbReference type="EMBL" id="TCZ64026.1"/>
    </source>
</evidence>
<dbReference type="EMBL" id="SKBM01000006">
    <property type="protein sequence ID" value="TCZ64026.1"/>
    <property type="molecule type" value="Genomic_DNA"/>
</dbReference>
<dbReference type="AlphaFoldDB" id="A0A4R4DTC2"/>
<name>A0A4R4DTC2_9PROT</name>
<comment type="caution">
    <text evidence="2">The sequence shown here is derived from an EMBL/GenBank/DDBJ whole genome shotgun (WGS) entry which is preliminary data.</text>
</comment>
<dbReference type="OrthoDB" id="7285526at2"/>
<accession>A0A4R4DTC2</accession>
<keyword evidence="3" id="KW-1185">Reference proteome</keyword>
<evidence type="ECO:0008006" key="4">
    <source>
        <dbReference type="Google" id="ProtNLM"/>
    </source>
</evidence>
<feature type="region of interest" description="Disordered" evidence="1">
    <location>
        <begin position="135"/>
        <end position="174"/>
    </location>
</feature>
<gene>
    <name evidence="2" type="ORF">EXY23_08640</name>
</gene>
<organism evidence="2 3">
    <name type="scientific">Roseicella aquatilis</name>
    <dbReference type="NCBI Taxonomy" id="2527868"/>
    <lineage>
        <taxon>Bacteria</taxon>
        <taxon>Pseudomonadati</taxon>
        <taxon>Pseudomonadota</taxon>
        <taxon>Alphaproteobacteria</taxon>
        <taxon>Acetobacterales</taxon>
        <taxon>Roseomonadaceae</taxon>
        <taxon>Roseicella</taxon>
    </lineage>
</organism>
<sequence>MSRPPAEVPGAADALALAQLVREAVAAEVPRQALHLRLSRLGRHRHRGPHRHLLREALEPALRPLRSRLFALPNGDLVAVTPPGRGPLREAEAVLRILLAEEEPPGGLPLHVVLDLPRDAAALLAAVEEALEVSRPDAGRETLHAPVPPAAEDGGPGALSRPHPLDASVQPPASVPPAELAALEAALRGASLARFLRARPVCRLERGGAGAEPAWEEWRLAWPELRATLAPALDMAAAPWLARRLRRLLDRRLLAELARPEEARRRGPLGLCLAAEVLGEPEFLRLDALLGPARRAATVLALPAEDALADPEGFAFARDFARARGYRVALELDEPGLLPALPLERLGVELLRLTWSPALAALAPALPPGRVVLAGADRAAAIGWGWEAGITLFEGRLLRPRA</sequence>
<evidence type="ECO:0000313" key="3">
    <source>
        <dbReference type="Proteomes" id="UP000295023"/>
    </source>
</evidence>
<protein>
    <recommendedName>
        <fullName evidence="4">EAL domain-containing protein</fullName>
    </recommendedName>
</protein>
<reference evidence="2 3" key="1">
    <citation type="submission" date="2019-03" db="EMBL/GenBank/DDBJ databases">
        <title>Paracraurococcus aquatilis NE82 genome sequence.</title>
        <authorList>
            <person name="Zhao Y."/>
            <person name="Du Z."/>
        </authorList>
    </citation>
    <scope>NUCLEOTIDE SEQUENCE [LARGE SCALE GENOMIC DNA]</scope>
    <source>
        <strain evidence="2 3">NE82</strain>
    </source>
</reference>
<proteinExistence type="predicted"/>